<proteinExistence type="predicted"/>
<dbReference type="Pfam" id="PF18845">
    <property type="entry name" value="baeRF_family3"/>
    <property type="match status" value="1"/>
</dbReference>
<protein>
    <submittedName>
        <fullName evidence="1">Uncharacterized protein</fullName>
    </submittedName>
</protein>
<reference evidence="1 2" key="1">
    <citation type="submission" date="2018-06" db="EMBL/GenBank/DDBJ databases">
        <authorList>
            <consortium name="Pathogen Informatics"/>
            <person name="Doyle S."/>
        </authorList>
    </citation>
    <scope>NUCLEOTIDE SEQUENCE [LARGE SCALE GENOMIC DNA]</scope>
    <source>
        <strain evidence="1 2">NCTC13337</strain>
    </source>
</reference>
<evidence type="ECO:0000313" key="1">
    <source>
        <dbReference type="EMBL" id="SUO94561.1"/>
    </source>
</evidence>
<name>A0A380MS71_9GAMM</name>
<gene>
    <name evidence="1" type="ORF">NCTC13337_00811</name>
</gene>
<accession>A0A380MS71</accession>
<keyword evidence="2" id="KW-1185">Reference proteome</keyword>
<organism evidence="1 2">
    <name type="scientific">Suttonella ornithocola</name>
    <dbReference type="NCBI Taxonomy" id="279832"/>
    <lineage>
        <taxon>Bacteria</taxon>
        <taxon>Pseudomonadati</taxon>
        <taxon>Pseudomonadota</taxon>
        <taxon>Gammaproteobacteria</taxon>
        <taxon>Cardiobacteriales</taxon>
        <taxon>Cardiobacteriaceae</taxon>
        <taxon>Suttonella</taxon>
    </lineage>
</organism>
<evidence type="ECO:0000313" key="2">
    <source>
        <dbReference type="Proteomes" id="UP000254601"/>
    </source>
</evidence>
<dbReference type="InterPro" id="IPR041289">
    <property type="entry name" value="Bact_RF_family3"/>
</dbReference>
<dbReference type="AlphaFoldDB" id="A0A380MS71"/>
<dbReference type="RefSeq" id="WP_072576521.1">
    <property type="nucleotide sequence ID" value="NZ_LWHB01000079.1"/>
</dbReference>
<dbReference type="OrthoDB" id="4393931at2"/>
<dbReference type="Proteomes" id="UP000254601">
    <property type="component" value="Unassembled WGS sequence"/>
</dbReference>
<sequence>MKYGITKETIKQLQQLKQYPSLTITLPTHRTSPDNEKDAIRLKNFVSEAQTRLEETFGKRESATLLEKLNEQVEAIDHQYNEDGLVICISEEYAETYRLPYRLPERVAIDDNFYTRDLVYALNRDKVYFLLKLDAEDTNLYLGRREHLYQVTDYGFPFAIDGGAPGANIGKDETQAYRDEMGKMLKEVSSVLTKLEQQYDLSLVVVGIERNLGYWNETVGSKHNVLLTIDGGYTKHSAHELGELLWPQIEKAFDEKRAEVFEAISVAKGNSQLVSGLDECWQASLDGRVDTLVVETDLSIPAEVSEDGRQLTVLASSKVEGERAFSDIIDEMIENVLAADGQVVFVDKDDLKEEQKSYPLVAITRY</sequence>
<dbReference type="EMBL" id="UHIC01000001">
    <property type="protein sequence ID" value="SUO94561.1"/>
    <property type="molecule type" value="Genomic_DNA"/>
</dbReference>